<organism evidence="1">
    <name type="scientific">Theileria annulata</name>
    <dbReference type="NCBI Taxonomy" id="5874"/>
    <lineage>
        <taxon>Eukaryota</taxon>
        <taxon>Sar</taxon>
        <taxon>Alveolata</taxon>
        <taxon>Apicomplexa</taxon>
        <taxon>Aconoidasida</taxon>
        <taxon>Piroplasmida</taxon>
        <taxon>Theileriidae</taxon>
        <taxon>Theileria</taxon>
    </lineage>
</organism>
<accession>A0A3B0NDS8</accession>
<dbReference type="AlphaFoldDB" id="A0A3B0NDS8"/>
<dbReference type="EMBL" id="UIVS01000003">
    <property type="protein sequence ID" value="SVP92648.1"/>
    <property type="molecule type" value="Genomic_DNA"/>
</dbReference>
<sequence length="87" mass="10399">MPIFTILSECTTKTKYLFHGSFTNPKTGFGGWTLYASEHKKLETEQISGQQERCDENAETKDVHAWFWHFFDIFIYTLHYRESYSYL</sequence>
<gene>
    <name evidence="1" type="ORF">TAV_000244600</name>
</gene>
<protein>
    <submittedName>
        <fullName evidence="1">Uncharacterized protein</fullName>
    </submittedName>
</protein>
<dbReference type="VEuPathDB" id="PiroplasmaDB:TA15485"/>
<reference evidence="1" key="1">
    <citation type="submission" date="2018-07" db="EMBL/GenBank/DDBJ databases">
        <authorList>
            <person name="Quirk P.G."/>
            <person name="Krulwich T.A."/>
        </authorList>
    </citation>
    <scope>NUCLEOTIDE SEQUENCE</scope>
    <source>
        <strain evidence="1">Anand</strain>
    </source>
</reference>
<evidence type="ECO:0000313" key="1">
    <source>
        <dbReference type="EMBL" id="SVP92648.1"/>
    </source>
</evidence>
<proteinExistence type="predicted"/>
<name>A0A3B0NDS8_THEAN</name>